<evidence type="ECO:0000256" key="5">
    <source>
        <dbReference type="ARBA" id="ARBA00022516"/>
    </source>
</evidence>
<evidence type="ECO:0000256" key="16">
    <source>
        <dbReference type="ARBA" id="ARBA00050435"/>
    </source>
</evidence>
<comment type="subunit">
    <text evidence="18">Heterotetramer with CBR4; contains two molecules of HSD17B8 and CBR4.</text>
</comment>
<keyword evidence="9" id="KW-0520">NAD</keyword>
<evidence type="ECO:0000256" key="8">
    <source>
        <dbReference type="ARBA" id="ARBA00023002"/>
    </source>
</evidence>
<dbReference type="PANTHER" id="PTHR42760">
    <property type="entry name" value="SHORT-CHAIN DEHYDROGENASES/REDUCTASES FAMILY MEMBER"/>
    <property type="match status" value="1"/>
</dbReference>
<keyword evidence="8 26" id="KW-0560">Oxidoreductase</keyword>
<dbReference type="Proteomes" id="UP000507470">
    <property type="component" value="Unassembled WGS sequence"/>
</dbReference>
<evidence type="ECO:0000256" key="15">
    <source>
        <dbReference type="ARBA" id="ARBA00050232"/>
    </source>
</evidence>
<evidence type="ECO:0000256" key="6">
    <source>
        <dbReference type="ARBA" id="ARBA00022553"/>
    </source>
</evidence>
<dbReference type="EC" id="1.1.1.n12" evidence="4"/>
<comment type="similarity">
    <text evidence="3">Belongs to the short-chain dehydrogenases/reductases (SDR) family.</text>
</comment>
<evidence type="ECO:0000256" key="24">
    <source>
        <dbReference type="ARBA" id="ARBA00083097"/>
    </source>
</evidence>
<evidence type="ECO:0000256" key="23">
    <source>
        <dbReference type="ARBA" id="ARBA00081936"/>
    </source>
</evidence>
<keyword evidence="5" id="KW-0444">Lipid biosynthesis</keyword>
<evidence type="ECO:0000256" key="3">
    <source>
        <dbReference type="ARBA" id="ARBA00006484"/>
    </source>
</evidence>
<dbReference type="PRINTS" id="PR00080">
    <property type="entry name" value="SDRFAMILY"/>
</dbReference>
<dbReference type="OrthoDB" id="294295at2759"/>
<keyword evidence="12" id="KW-0275">Fatty acid biosynthesis</keyword>
<evidence type="ECO:0000256" key="9">
    <source>
        <dbReference type="ARBA" id="ARBA00023027"/>
    </source>
</evidence>
<dbReference type="Pfam" id="PF13561">
    <property type="entry name" value="adh_short_C2"/>
    <property type="match status" value="1"/>
</dbReference>
<keyword evidence="7" id="KW-0276">Fatty acid metabolism</keyword>
<dbReference type="InterPro" id="IPR002347">
    <property type="entry name" value="SDR_fam"/>
</dbReference>
<evidence type="ECO:0000256" key="14">
    <source>
        <dbReference type="ARBA" id="ARBA00049069"/>
    </source>
</evidence>
<dbReference type="GO" id="GO:0006633">
    <property type="term" value="P:fatty acid biosynthetic process"/>
    <property type="evidence" value="ECO:0007669"/>
    <property type="project" value="UniProtKB-KW"/>
</dbReference>
<dbReference type="FunFam" id="3.40.50.720:FF:000231">
    <property type="entry name" value="Estradiol 17-beta-dehydrogenase 8"/>
    <property type="match status" value="1"/>
</dbReference>
<comment type="subcellular location">
    <subcellularLocation>
        <location evidence="1">Mitochondrion matrix</location>
    </subcellularLocation>
</comment>
<evidence type="ECO:0000256" key="20">
    <source>
        <dbReference type="ARBA" id="ARBA00070911"/>
    </source>
</evidence>
<evidence type="ECO:0000313" key="27">
    <source>
        <dbReference type="Proteomes" id="UP000507470"/>
    </source>
</evidence>
<keyword evidence="6" id="KW-0597">Phosphoprotein</keyword>
<evidence type="ECO:0000256" key="1">
    <source>
        <dbReference type="ARBA" id="ARBA00004305"/>
    </source>
</evidence>
<keyword evidence="11" id="KW-0496">Mitochondrion</keyword>
<evidence type="ECO:0000256" key="18">
    <source>
        <dbReference type="ARBA" id="ARBA00065174"/>
    </source>
</evidence>
<comment type="pathway">
    <text evidence="2">Lipid metabolism; fatty acid biosynthesis.</text>
</comment>
<name>A0A6J8CHL8_MYTCO</name>
<evidence type="ECO:0000256" key="7">
    <source>
        <dbReference type="ARBA" id="ARBA00022832"/>
    </source>
</evidence>
<comment type="catalytic activity">
    <reaction evidence="15">
        <text>testosterone + NAD(+) = androst-4-ene-3,17-dione + NADH + H(+)</text>
        <dbReference type="Rhea" id="RHEA:14929"/>
        <dbReference type="ChEBI" id="CHEBI:15378"/>
        <dbReference type="ChEBI" id="CHEBI:16422"/>
        <dbReference type="ChEBI" id="CHEBI:17347"/>
        <dbReference type="ChEBI" id="CHEBI:57540"/>
        <dbReference type="ChEBI" id="CHEBI:57945"/>
        <dbReference type="EC" id="1.1.1.239"/>
    </reaction>
    <physiologicalReaction direction="left-to-right" evidence="15">
        <dbReference type="Rhea" id="RHEA:14930"/>
    </physiologicalReaction>
</comment>
<organism evidence="26 27">
    <name type="scientific">Mytilus coruscus</name>
    <name type="common">Sea mussel</name>
    <dbReference type="NCBI Taxonomy" id="42192"/>
    <lineage>
        <taxon>Eukaryota</taxon>
        <taxon>Metazoa</taxon>
        <taxon>Spiralia</taxon>
        <taxon>Lophotrochozoa</taxon>
        <taxon>Mollusca</taxon>
        <taxon>Bivalvia</taxon>
        <taxon>Autobranchia</taxon>
        <taxon>Pteriomorphia</taxon>
        <taxon>Mytilida</taxon>
        <taxon>Mytiloidea</taxon>
        <taxon>Mytilidae</taxon>
        <taxon>Mytilinae</taxon>
        <taxon>Mytilus</taxon>
    </lineage>
</organism>
<evidence type="ECO:0000256" key="12">
    <source>
        <dbReference type="ARBA" id="ARBA00023160"/>
    </source>
</evidence>
<evidence type="ECO:0000256" key="4">
    <source>
        <dbReference type="ARBA" id="ARBA00012456"/>
    </source>
</evidence>
<comment type="pathway">
    <text evidence="13">Steroid biosynthesis; estrogen biosynthesis.</text>
</comment>
<dbReference type="AlphaFoldDB" id="A0A6J8CHL8"/>
<comment type="catalytic activity">
    <reaction evidence="14">
        <text>17beta-estradiol + NAD(+) = estrone + NADH + H(+)</text>
        <dbReference type="Rhea" id="RHEA:24612"/>
        <dbReference type="ChEBI" id="CHEBI:15378"/>
        <dbReference type="ChEBI" id="CHEBI:16469"/>
        <dbReference type="ChEBI" id="CHEBI:17263"/>
        <dbReference type="ChEBI" id="CHEBI:57540"/>
        <dbReference type="ChEBI" id="CHEBI:57945"/>
        <dbReference type="EC" id="1.1.1.62"/>
    </reaction>
    <physiologicalReaction direction="left-to-right" evidence="14">
        <dbReference type="Rhea" id="RHEA:24613"/>
    </physiologicalReaction>
    <physiologicalReaction direction="right-to-left" evidence="14">
        <dbReference type="Rhea" id="RHEA:24614"/>
    </physiologicalReaction>
</comment>
<evidence type="ECO:0000256" key="10">
    <source>
        <dbReference type="ARBA" id="ARBA00023098"/>
    </source>
</evidence>
<dbReference type="SUPFAM" id="SSF51735">
    <property type="entry name" value="NAD(P)-binding Rossmann-fold domains"/>
    <property type="match status" value="1"/>
</dbReference>
<comment type="catalytic activity">
    <reaction evidence="17">
        <text>a (3R)-3-hydroxyacyl-CoA + NAD(+) = a 3-oxoacyl-CoA + NADH + H(+)</text>
        <dbReference type="Rhea" id="RHEA:32711"/>
        <dbReference type="ChEBI" id="CHEBI:15378"/>
        <dbReference type="ChEBI" id="CHEBI:57319"/>
        <dbReference type="ChEBI" id="CHEBI:57540"/>
        <dbReference type="ChEBI" id="CHEBI:57945"/>
        <dbReference type="ChEBI" id="CHEBI:90726"/>
        <dbReference type="EC" id="1.1.1.n12"/>
    </reaction>
    <physiologicalReaction direction="left-to-right" evidence="17">
        <dbReference type="Rhea" id="RHEA:32712"/>
    </physiologicalReaction>
</comment>
<dbReference type="Gene3D" id="3.40.50.720">
    <property type="entry name" value="NAD(P)-binding Rossmann-like Domain"/>
    <property type="match status" value="1"/>
</dbReference>
<evidence type="ECO:0000256" key="19">
    <source>
        <dbReference type="ARBA" id="ARBA00066822"/>
    </source>
</evidence>
<protein>
    <recommendedName>
        <fullName evidence="20">(3R)-3-hydroxyacyl-CoA dehydrogenase</fullName>
        <ecNumber evidence="19">1.1.1.239</ecNumber>
        <ecNumber evidence="4">1.1.1.n12</ecNumber>
    </recommendedName>
    <alternativeName>
        <fullName evidence="22">17-beta-hydroxysteroid dehydrogenase 8</fullName>
    </alternativeName>
    <alternativeName>
        <fullName evidence="21">3-ketoacyl-[acyl-carrier-protein] reductase alpha subunit</fullName>
    </alternativeName>
    <alternativeName>
        <fullName evidence="24">3-oxoacyl-[acyl-carrier-protein] reductase</fullName>
    </alternativeName>
    <alternativeName>
        <fullName evidence="25">Estradiol 17-beta-dehydrogenase 8</fullName>
    </alternativeName>
    <alternativeName>
        <fullName evidence="23">Testosterone 17-beta-dehydrogenase 8</fullName>
    </alternativeName>
</protein>
<evidence type="ECO:0000256" key="17">
    <source>
        <dbReference type="ARBA" id="ARBA00052680"/>
    </source>
</evidence>
<dbReference type="PANTHER" id="PTHR42760:SF83">
    <property type="entry name" value="(3R)-3-HYDROXYACYL-COA DEHYDROGENASE"/>
    <property type="match status" value="1"/>
</dbReference>
<evidence type="ECO:0000256" key="21">
    <source>
        <dbReference type="ARBA" id="ARBA00077835"/>
    </source>
</evidence>
<dbReference type="GO" id="GO:0008210">
    <property type="term" value="P:estrogen metabolic process"/>
    <property type="evidence" value="ECO:0007669"/>
    <property type="project" value="UniProtKB-ARBA"/>
</dbReference>
<dbReference type="GO" id="GO:0048038">
    <property type="term" value="F:quinone binding"/>
    <property type="evidence" value="ECO:0007669"/>
    <property type="project" value="TreeGrafter"/>
</dbReference>
<dbReference type="InterPro" id="IPR036291">
    <property type="entry name" value="NAD(P)-bd_dom_sf"/>
</dbReference>
<dbReference type="GO" id="GO:0047035">
    <property type="term" value="F:testosterone dehydrogenase (NAD+) activity"/>
    <property type="evidence" value="ECO:0007669"/>
    <property type="project" value="UniProtKB-EC"/>
</dbReference>
<keyword evidence="27" id="KW-1185">Reference proteome</keyword>
<evidence type="ECO:0000256" key="2">
    <source>
        <dbReference type="ARBA" id="ARBA00005194"/>
    </source>
</evidence>
<accession>A0A6J8CHL8</accession>
<evidence type="ECO:0000313" key="26">
    <source>
        <dbReference type="EMBL" id="CAC5395968.1"/>
    </source>
</evidence>
<keyword evidence="10" id="KW-0443">Lipid metabolism</keyword>
<dbReference type="GO" id="GO:0004303">
    <property type="term" value="F:estradiol 17-beta-dehydrogenase [NAD(P)+] activity"/>
    <property type="evidence" value="ECO:0007669"/>
    <property type="project" value="UniProtKB-EC"/>
</dbReference>
<evidence type="ECO:0000256" key="25">
    <source>
        <dbReference type="ARBA" id="ARBA00083258"/>
    </source>
</evidence>
<proteinExistence type="inferred from homology"/>
<dbReference type="PRINTS" id="PR00081">
    <property type="entry name" value="GDHRDH"/>
</dbReference>
<dbReference type="GO" id="GO:0005759">
    <property type="term" value="C:mitochondrial matrix"/>
    <property type="evidence" value="ECO:0007669"/>
    <property type="project" value="UniProtKB-SubCell"/>
</dbReference>
<reference evidence="26 27" key="1">
    <citation type="submission" date="2020-06" db="EMBL/GenBank/DDBJ databases">
        <authorList>
            <person name="Li R."/>
            <person name="Bekaert M."/>
        </authorList>
    </citation>
    <scope>NUCLEOTIDE SEQUENCE [LARGE SCALE GENOMIC DNA]</scope>
    <source>
        <strain evidence="27">wild</strain>
    </source>
</reference>
<sequence>MLAGRLALVTGAGSGIGQAICQAFAKEGALVAMADVNKDGVHHVHETLKSISEGNHHPFTVDVSSSASVATLLTDIRDRYMAVPTIAVNSAGITRDTYMLKMKEEMWDEVINVNLKGTYLLNKAVSQGHCREQIKWWIHHQFINVLVGNVGQTNYGASKAGVIGFTKSAAKELAKFNIRVNAILPGFIKTPMTEKVPEHLMQITQMLIPMTKLGEPEDIADACVFLASDKSRYITGATLEVSGGLFM</sequence>
<evidence type="ECO:0000256" key="13">
    <source>
        <dbReference type="ARBA" id="ARBA00037929"/>
    </source>
</evidence>
<comment type="catalytic activity">
    <reaction evidence="16">
        <text>17beta-hydroxy-5alpha-androstan-3-one + NAD(+) = 5alpha-androstan-3,17-dione + NADH + H(+)</text>
        <dbReference type="Rhea" id="RHEA:41992"/>
        <dbReference type="ChEBI" id="CHEBI:15378"/>
        <dbReference type="ChEBI" id="CHEBI:15994"/>
        <dbReference type="ChEBI" id="CHEBI:16330"/>
        <dbReference type="ChEBI" id="CHEBI:57540"/>
        <dbReference type="ChEBI" id="CHEBI:57945"/>
    </reaction>
    <physiologicalReaction direction="left-to-right" evidence="16">
        <dbReference type="Rhea" id="RHEA:41993"/>
    </physiologicalReaction>
</comment>
<evidence type="ECO:0000256" key="22">
    <source>
        <dbReference type="ARBA" id="ARBA00081419"/>
    </source>
</evidence>
<evidence type="ECO:0000256" key="11">
    <source>
        <dbReference type="ARBA" id="ARBA00023128"/>
    </source>
</evidence>
<dbReference type="EMBL" id="CACVKT020005598">
    <property type="protein sequence ID" value="CAC5395968.1"/>
    <property type="molecule type" value="Genomic_DNA"/>
</dbReference>
<gene>
    <name evidence="26" type="ORF">MCOR_30581</name>
</gene>
<dbReference type="EC" id="1.1.1.239" evidence="19"/>